<dbReference type="PANTHER" id="PTHR35333:SF3">
    <property type="entry name" value="BETA-LACTAMASE-TYPE TRANSPEPTIDASE FOLD CONTAINING PROTEIN"/>
    <property type="match status" value="1"/>
</dbReference>
<protein>
    <recommendedName>
        <fullName evidence="2 5">Beta-lactamase</fullName>
        <ecNumber evidence="2 5">3.5.2.6</ecNumber>
    </recommendedName>
</protein>
<dbReference type="EC" id="3.5.2.6" evidence="2 5"/>
<dbReference type="Proteomes" id="UP000177870">
    <property type="component" value="Chromosome"/>
</dbReference>
<dbReference type="InterPro" id="IPR045155">
    <property type="entry name" value="Beta-lactam_cat"/>
</dbReference>
<sequence length="296" mass="31964">MKILVKDKVGTAGVAARPVEGGCLILLNAKKWFPMASTVKLPIAMALLDQVDAGNLRLDTLVEIDDSEWVLSPVVASEFVHPGVALSVANLIEVMITLSDNTTTDVCLRLVGGPDAVDDYVTSLGIKGMDISRYMRGLLKDFYDLDSGRENIPKAAEFLENNPDQVAAPNEAFEADPRDQVKPLAMLDLLLKLFNGDALSPDSTQFLLGIMGRTKTGSGRLKGLLPSGILVEHKTGTVGGVANDVGYIRLPDGRRVAIAVFTKSSTKAPQERERAIAEIGRLLFDVYLTETPQLIF</sequence>
<keyword evidence="4 5" id="KW-0046">Antibiotic resistance</keyword>
<dbReference type="SUPFAM" id="SSF56601">
    <property type="entry name" value="beta-lactamase/transpeptidase-like"/>
    <property type="match status" value="1"/>
</dbReference>
<keyword evidence="3 5" id="KW-0378">Hydrolase</keyword>
<evidence type="ECO:0000256" key="3">
    <source>
        <dbReference type="ARBA" id="ARBA00022801"/>
    </source>
</evidence>
<dbReference type="PRINTS" id="PR00118">
    <property type="entry name" value="BLACTAMASEA"/>
</dbReference>
<gene>
    <name evidence="7" type="ORF">BJP34_14155</name>
</gene>
<evidence type="ECO:0000256" key="4">
    <source>
        <dbReference type="ARBA" id="ARBA00023251"/>
    </source>
</evidence>
<evidence type="ECO:0000256" key="1">
    <source>
        <dbReference type="ARBA" id="ARBA00009009"/>
    </source>
</evidence>
<dbReference type="GO" id="GO:0030655">
    <property type="term" value="P:beta-lactam antibiotic catabolic process"/>
    <property type="evidence" value="ECO:0007669"/>
    <property type="project" value="InterPro"/>
</dbReference>
<evidence type="ECO:0000313" key="7">
    <source>
        <dbReference type="EMBL" id="AOX04299.1"/>
    </source>
</evidence>
<dbReference type="PROSITE" id="PS00146">
    <property type="entry name" value="BETA_LACTAMASE_A"/>
    <property type="match status" value="1"/>
</dbReference>
<evidence type="ECO:0000259" key="6">
    <source>
        <dbReference type="Pfam" id="PF13354"/>
    </source>
</evidence>
<comment type="catalytic activity">
    <reaction evidence="5">
        <text>a beta-lactam + H2O = a substituted beta-amino acid</text>
        <dbReference type="Rhea" id="RHEA:20401"/>
        <dbReference type="ChEBI" id="CHEBI:15377"/>
        <dbReference type="ChEBI" id="CHEBI:35627"/>
        <dbReference type="ChEBI" id="CHEBI:140347"/>
        <dbReference type="EC" id="3.5.2.6"/>
    </reaction>
</comment>
<evidence type="ECO:0000313" key="8">
    <source>
        <dbReference type="Proteomes" id="UP000177870"/>
    </source>
</evidence>
<evidence type="ECO:0000256" key="2">
    <source>
        <dbReference type="ARBA" id="ARBA00012865"/>
    </source>
</evidence>
<evidence type="ECO:0000256" key="5">
    <source>
        <dbReference type="RuleBase" id="RU361140"/>
    </source>
</evidence>
<proteinExistence type="inferred from homology"/>
<comment type="similarity">
    <text evidence="1 5">Belongs to the class-A beta-lactamase family.</text>
</comment>
<dbReference type="GO" id="GO:0008800">
    <property type="term" value="F:beta-lactamase activity"/>
    <property type="evidence" value="ECO:0007669"/>
    <property type="project" value="UniProtKB-UniRule"/>
</dbReference>
<accession>A0A1D8U312</accession>
<dbReference type="InterPro" id="IPR012338">
    <property type="entry name" value="Beta-lactam/transpept-like"/>
</dbReference>
<dbReference type="Gene3D" id="3.40.710.10">
    <property type="entry name" value="DD-peptidase/beta-lactamase superfamily"/>
    <property type="match status" value="1"/>
</dbReference>
<dbReference type="EMBL" id="CP017599">
    <property type="protein sequence ID" value="AOX04299.1"/>
    <property type="molecule type" value="Genomic_DNA"/>
</dbReference>
<reference evidence="8" key="1">
    <citation type="submission" date="2016-10" db="EMBL/GenBank/DDBJ databases">
        <title>Comparative genomics uncovers the prolific and rare metabolic potential of the cyanobacterial genus Moorea.</title>
        <authorList>
            <person name="Leao T."/>
            <person name="Castelao G."/>
            <person name="Korobeynikov A."/>
            <person name="Monroe E.A."/>
            <person name="Podell S."/>
            <person name="Glukhov E."/>
            <person name="Allen E."/>
            <person name="Gerwick W.H."/>
            <person name="Gerwick L."/>
        </authorList>
    </citation>
    <scope>NUCLEOTIDE SEQUENCE [LARGE SCALE GENOMIC DNA]</scope>
    <source>
        <strain evidence="8">PAL-8-15-08-1</strain>
    </source>
</reference>
<dbReference type="Pfam" id="PF13354">
    <property type="entry name" value="Beta-lactamase2"/>
    <property type="match status" value="1"/>
</dbReference>
<dbReference type="PANTHER" id="PTHR35333">
    <property type="entry name" value="BETA-LACTAMASE"/>
    <property type="match status" value="1"/>
</dbReference>
<dbReference type="KEGG" id="mpro:BJP34_14155"/>
<dbReference type="InterPro" id="IPR000871">
    <property type="entry name" value="Beta-lactam_class-A"/>
</dbReference>
<dbReference type="NCBIfam" id="NF033103">
    <property type="entry name" value="bla_class_A"/>
    <property type="match status" value="1"/>
</dbReference>
<dbReference type="AlphaFoldDB" id="A0A1D8U312"/>
<dbReference type="InterPro" id="IPR023650">
    <property type="entry name" value="Beta-lactam_class-A_AS"/>
</dbReference>
<dbReference type="STRING" id="1458985.BJP34_14155"/>
<organism evidence="7 8">
    <name type="scientific">Moorena producens PAL-8-15-08-1</name>
    <dbReference type="NCBI Taxonomy" id="1458985"/>
    <lineage>
        <taxon>Bacteria</taxon>
        <taxon>Bacillati</taxon>
        <taxon>Cyanobacteriota</taxon>
        <taxon>Cyanophyceae</taxon>
        <taxon>Coleofasciculales</taxon>
        <taxon>Coleofasciculaceae</taxon>
        <taxon>Moorena</taxon>
    </lineage>
</organism>
<dbReference type="GO" id="GO:0046677">
    <property type="term" value="P:response to antibiotic"/>
    <property type="evidence" value="ECO:0007669"/>
    <property type="project" value="UniProtKB-UniRule"/>
</dbReference>
<feature type="domain" description="Beta-lactamase class A catalytic" evidence="6">
    <location>
        <begin position="15"/>
        <end position="262"/>
    </location>
</feature>
<name>A0A1D8U312_9CYAN</name>